<dbReference type="GO" id="GO:1902476">
    <property type="term" value="P:chloride transmembrane transport"/>
    <property type="evidence" value="ECO:0000318"/>
    <property type="project" value="GO_Central"/>
</dbReference>
<evidence type="ECO:0000256" key="4">
    <source>
        <dbReference type="ARBA" id="ARBA00022692"/>
    </source>
</evidence>
<reference evidence="11 12" key="2">
    <citation type="journal article" date="2010" name="Nucleic Acids Res.">
        <title>BeetleBase in 2010: revisions to provide comprehensive genomic information for Tribolium castaneum.</title>
        <authorList>
            <person name="Kim H.S."/>
            <person name="Murphy T."/>
            <person name="Xia J."/>
            <person name="Caragea D."/>
            <person name="Park Y."/>
            <person name="Beeman R.W."/>
            <person name="Lorenzen M.D."/>
            <person name="Butcher S."/>
            <person name="Manak J.R."/>
            <person name="Brown S.J."/>
        </authorList>
    </citation>
    <scope>GENOME REANNOTATION</scope>
    <source>
        <strain evidence="11 12">Georgia GA2</strain>
    </source>
</reference>
<name>A0A139WJC5_TRICA</name>
<dbReference type="Pfam" id="PF04547">
    <property type="entry name" value="Anoctamin"/>
    <property type="match status" value="1"/>
</dbReference>
<sequence length="924" mass="107534">MDDDDEFFDTISVASGASRRRFDNKDYLSLSRNTVYQSAVDLENMELTRLDHSENGNSQNKVSRNRDVKTYKQWRDRRWRYFTNGELCVDFVLAYDKEGKPEDVAKREHFEANLQHVGLILEKEESQRIHFVKIHVPREVLCQYAEILKLRLPIRYDENLGEIENVFYSTLNKILDCLRVRLDPKIFPPKKYRLTAEFNREKNYLFDVDDPDFFNEAVRITVASYILEREKFGIEDQEKGVHRLISEGIYKAAYPLHDGDLHEKNSKRVKLLKHWAQVSKCVKYQPLDEVKEYFGIKFALYFAWLGFYTHMLIPASLVGILCLVYAATTLPQDTLCKDLCNSDIIMCPRCDKVCDYWKLSEGCLYAKIQHFVDNPATIFFAVFMSFWSILYLELWKRYSAGITHRWGLTGFDLKAEPPRPEYLIRLADAKKRKLNVITNLNEPAVSFWKVKLPSIILSFTLALLWVFIAVFVVFGVVIYRMSLITSEVLYEDKITYRIYILPITAAIINLVCILILNIFYQRLAVWLTEMELQRTQTEYDDSLALKIYMFQFVNYYSSIFYIAFLKGQFVGYPAKYNRIFGFRQEECNPGGCLMELTIQLAIIMIGKQAINAVAEMVVPLLTKMYNSVKVSMGIQEAPPDQIGIISCNQWTEDYKLLDLQSQSLFSEYLEMVLQYGFVTIFVTAFPLAPLFALINNILEMRLDAKKFIKYFRRPVPQRVTNIGVWFPIMGILGRISVVSNAFIIAFSSHFIPKLVYMMEVNPDHTEDGFLDSTLAYFDTADFEDGTAPENPSMNVSICRYAEYRNPPNVTNGIKYKRPLIYWHILAARLAFVVAYQNLVTFVVTAVEWTIPDIPRKLNDQIKREAYKTNETIIKYETERARLKHRKRKNRDSVLSGETVYYDANGGFHTSDLANTSRGDHIENS</sequence>
<feature type="transmembrane region" description="Helical" evidence="8">
    <location>
        <begin position="719"/>
        <end position="746"/>
    </location>
</feature>
<dbReference type="Proteomes" id="UP000007266">
    <property type="component" value="Linkage group 4"/>
</dbReference>
<keyword evidence="6 8" id="KW-0472">Membrane</keyword>
<dbReference type="PANTHER" id="PTHR12308:SF83">
    <property type="entry name" value="ANOCTAMIN"/>
    <property type="match status" value="1"/>
</dbReference>
<keyword evidence="7" id="KW-0325">Glycoprotein</keyword>
<dbReference type="GO" id="GO:0005254">
    <property type="term" value="F:chloride channel activity"/>
    <property type="evidence" value="ECO:0000318"/>
    <property type="project" value="GO_Central"/>
</dbReference>
<evidence type="ECO:0000256" key="6">
    <source>
        <dbReference type="ARBA" id="ARBA00023136"/>
    </source>
</evidence>
<evidence type="ECO:0000256" key="2">
    <source>
        <dbReference type="ARBA" id="ARBA00009671"/>
    </source>
</evidence>
<dbReference type="eggNOG" id="KOG2514">
    <property type="taxonomic scope" value="Eukaryota"/>
</dbReference>
<accession>A0A139WJC5</accession>
<dbReference type="InterPro" id="IPR049452">
    <property type="entry name" value="Anoctamin_TM"/>
</dbReference>
<feature type="transmembrane region" description="Helical" evidence="8">
    <location>
        <begin position="455"/>
        <end position="479"/>
    </location>
</feature>
<keyword evidence="5 8" id="KW-1133">Transmembrane helix</keyword>
<evidence type="ECO:0000256" key="3">
    <source>
        <dbReference type="ARBA" id="ARBA00022475"/>
    </source>
</evidence>
<dbReference type="EMBL" id="KQ971338">
    <property type="protein sequence ID" value="KYB28006.1"/>
    <property type="molecule type" value="Genomic_DNA"/>
</dbReference>
<keyword evidence="12" id="KW-1185">Reference proteome</keyword>
<reference evidence="11 12" key="1">
    <citation type="journal article" date="2008" name="Nature">
        <title>The genome of the model beetle and pest Tribolium castaneum.</title>
        <authorList>
            <consortium name="Tribolium Genome Sequencing Consortium"/>
            <person name="Richards S."/>
            <person name="Gibbs R.A."/>
            <person name="Weinstock G.M."/>
            <person name="Brown S.J."/>
            <person name="Denell R."/>
            <person name="Beeman R.W."/>
            <person name="Gibbs R."/>
            <person name="Beeman R.W."/>
            <person name="Brown S.J."/>
            <person name="Bucher G."/>
            <person name="Friedrich M."/>
            <person name="Grimmelikhuijzen C.J."/>
            <person name="Klingler M."/>
            <person name="Lorenzen M."/>
            <person name="Richards S."/>
            <person name="Roth S."/>
            <person name="Schroder R."/>
            <person name="Tautz D."/>
            <person name="Zdobnov E.M."/>
            <person name="Muzny D."/>
            <person name="Gibbs R.A."/>
            <person name="Weinstock G.M."/>
            <person name="Attaway T."/>
            <person name="Bell S."/>
            <person name="Buhay C.J."/>
            <person name="Chandrabose M.N."/>
            <person name="Chavez D."/>
            <person name="Clerk-Blankenburg K.P."/>
            <person name="Cree A."/>
            <person name="Dao M."/>
            <person name="Davis C."/>
            <person name="Chacko J."/>
            <person name="Dinh H."/>
            <person name="Dugan-Rocha S."/>
            <person name="Fowler G."/>
            <person name="Garner T.T."/>
            <person name="Garnes J."/>
            <person name="Gnirke A."/>
            <person name="Hawes A."/>
            <person name="Hernandez J."/>
            <person name="Hines S."/>
            <person name="Holder M."/>
            <person name="Hume J."/>
            <person name="Jhangiani S.N."/>
            <person name="Joshi V."/>
            <person name="Khan Z.M."/>
            <person name="Jackson L."/>
            <person name="Kovar C."/>
            <person name="Kowis A."/>
            <person name="Lee S."/>
            <person name="Lewis L.R."/>
            <person name="Margolis J."/>
            <person name="Morgan M."/>
            <person name="Nazareth L.V."/>
            <person name="Nguyen N."/>
            <person name="Okwuonu G."/>
            <person name="Parker D."/>
            <person name="Richards S."/>
            <person name="Ruiz S.J."/>
            <person name="Santibanez J."/>
            <person name="Savard J."/>
            <person name="Scherer S.E."/>
            <person name="Schneider B."/>
            <person name="Sodergren E."/>
            <person name="Tautz D."/>
            <person name="Vattahil S."/>
            <person name="Villasana D."/>
            <person name="White C.S."/>
            <person name="Wright R."/>
            <person name="Park Y."/>
            <person name="Beeman R.W."/>
            <person name="Lord J."/>
            <person name="Oppert B."/>
            <person name="Lorenzen M."/>
            <person name="Brown S."/>
            <person name="Wang L."/>
            <person name="Savard J."/>
            <person name="Tautz D."/>
            <person name="Richards S."/>
            <person name="Weinstock G."/>
            <person name="Gibbs R.A."/>
            <person name="Liu Y."/>
            <person name="Worley K."/>
            <person name="Weinstock G."/>
            <person name="Elsik C.G."/>
            <person name="Reese J.T."/>
            <person name="Elhaik E."/>
            <person name="Landan G."/>
            <person name="Graur D."/>
            <person name="Arensburger P."/>
            <person name="Atkinson P."/>
            <person name="Beeman R.W."/>
            <person name="Beidler J."/>
            <person name="Brown S.J."/>
            <person name="Demuth J.P."/>
            <person name="Drury D.W."/>
            <person name="Du Y.Z."/>
            <person name="Fujiwara H."/>
            <person name="Lorenzen M."/>
            <person name="Maselli V."/>
            <person name="Osanai M."/>
            <person name="Park Y."/>
            <person name="Robertson H.M."/>
            <person name="Tu Z."/>
            <person name="Wang J.J."/>
            <person name="Wang S."/>
            <person name="Richards S."/>
            <person name="Song H."/>
            <person name="Zhang L."/>
            <person name="Sodergren E."/>
            <person name="Werner D."/>
            <person name="Stanke M."/>
            <person name="Morgenstern B."/>
            <person name="Solovyev V."/>
            <person name="Kosarev P."/>
            <person name="Brown G."/>
            <person name="Chen H.C."/>
            <person name="Ermolaeva O."/>
            <person name="Hlavina W."/>
            <person name="Kapustin Y."/>
            <person name="Kiryutin B."/>
            <person name="Kitts P."/>
            <person name="Maglott D."/>
            <person name="Pruitt K."/>
            <person name="Sapojnikov V."/>
            <person name="Souvorov A."/>
            <person name="Mackey A.J."/>
            <person name="Waterhouse R.M."/>
            <person name="Wyder S."/>
            <person name="Zdobnov E.M."/>
            <person name="Zdobnov E.M."/>
            <person name="Wyder S."/>
            <person name="Kriventseva E.V."/>
            <person name="Kadowaki T."/>
            <person name="Bork P."/>
            <person name="Aranda M."/>
            <person name="Bao R."/>
            <person name="Beermann A."/>
            <person name="Berns N."/>
            <person name="Bolognesi R."/>
            <person name="Bonneton F."/>
            <person name="Bopp D."/>
            <person name="Brown S.J."/>
            <person name="Bucher G."/>
            <person name="Butts T."/>
            <person name="Chaumot A."/>
            <person name="Denell R.E."/>
            <person name="Ferrier D.E."/>
            <person name="Friedrich M."/>
            <person name="Gordon C.M."/>
            <person name="Jindra M."/>
            <person name="Klingler M."/>
            <person name="Lan Q."/>
            <person name="Lattorff H.M."/>
            <person name="Laudet V."/>
            <person name="von Levetsow C."/>
            <person name="Liu Z."/>
            <person name="Lutz R."/>
            <person name="Lynch J.A."/>
            <person name="da Fonseca R.N."/>
            <person name="Posnien N."/>
            <person name="Reuter R."/>
            <person name="Roth S."/>
            <person name="Savard J."/>
            <person name="Schinko J.B."/>
            <person name="Schmitt C."/>
            <person name="Schoppmeier M."/>
            <person name="Schroder R."/>
            <person name="Shippy T.D."/>
            <person name="Simonnet F."/>
            <person name="Marques-Souza H."/>
            <person name="Tautz D."/>
            <person name="Tomoyasu Y."/>
            <person name="Trauner J."/>
            <person name="Van der Zee M."/>
            <person name="Vervoort M."/>
            <person name="Wittkopp N."/>
            <person name="Wimmer E.A."/>
            <person name="Yang X."/>
            <person name="Jones A.K."/>
            <person name="Sattelle D.B."/>
            <person name="Ebert P.R."/>
            <person name="Nelson D."/>
            <person name="Scott J.G."/>
            <person name="Beeman R.W."/>
            <person name="Muthukrishnan S."/>
            <person name="Kramer K.J."/>
            <person name="Arakane Y."/>
            <person name="Beeman R.W."/>
            <person name="Zhu Q."/>
            <person name="Hogenkamp D."/>
            <person name="Dixit R."/>
            <person name="Oppert B."/>
            <person name="Jiang H."/>
            <person name="Zou Z."/>
            <person name="Marshall J."/>
            <person name="Elpidina E."/>
            <person name="Vinokurov K."/>
            <person name="Oppert C."/>
            <person name="Zou Z."/>
            <person name="Evans J."/>
            <person name="Lu Z."/>
            <person name="Zhao P."/>
            <person name="Sumathipala N."/>
            <person name="Altincicek B."/>
            <person name="Vilcinskas A."/>
            <person name="Williams M."/>
            <person name="Hultmark D."/>
            <person name="Hetru C."/>
            <person name="Jiang H."/>
            <person name="Grimmelikhuijzen C.J."/>
            <person name="Hauser F."/>
            <person name="Cazzamali G."/>
            <person name="Williamson M."/>
            <person name="Park Y."/>
            <person name="Li B."/>
            <person name="Tanaka Y."/>
            <person name="Predel R."/>
            <person name="Neupert S."/>
            <person name="Schachtner J."/>
            <person name="Verleyen P."/>
            <person name="Raible F."/>
            <person name="Bork P."/>
            <person name="Friedrich M."/>
            <person name="Walden K.K."/>
            <person name="Robertson H.M."/>
            <person name="Angeli S."/>
            <person name="Foret S."/>
            <person name="Bucher G."/>
            <person name="Schuetz S."/>
            <person name="Maleszka R."/>
            <person name="Wimmer E.A."/>
            <person name="Beeman R.W."/>
            <person name="Lorenzen M."/>
            <person name="Tomoyasu Y."/>
            <person name="Miller S.C."/>
            <person name="Grossmann D."/>
            <person name="Bucher G."/>
        </authorList>
    </citation>
    <scope>NUCLEOTIDE SEQUENCE [LARGE SCALE GENOMIC DNA]</scope>
    <source>
        <strain evidence="11 12">Georgia GA2</strain>
    </source>
</reference>
<feature type="transmembrane region" description="Helical" evidence="8">
    <location>
        <begin position="499"/>
        <end position="520"/>
    </location>
</feature>
<dbReference type="GO" id="GO:0005886">
    <property type="term" value="C:plasma membrane"/>
    <property type="evidence" value="ECO:0000318"/>
    <property type="project" value="GO_Central"/>
</dbReference>
<evidence type="ECO:0000313" key="11">
    <source>
        <dbReference type="EMBL" id="KYB28006.1"/>
    </source>
</evidence>
<protein>
    <recommendedName>
        <fullName evidence="8">Anoctamin</fullName>
    </recommendedName>
</protein>
<dbReference type="Pfam" id="PF16178">
    <property type="entry name" value="Anoct_dimer"/>
    <property type="match status" value="1"/>
</dbReference>
<dbReference type="OMA" id="RPSIYWH"/>
<feature type="transmembrane region" description="Helical" evidence="8">
    <location>
        <begin position="301"/>
        <end position="327"/>
    </location>
</feature>
<comment type="subcellular location">
    <subcellularLocation>
        <location evidence="1">Cell membrane</location>
        <topology evidence="1">Multi-pass membrane protein</topology>
    </subcellularLocation>
    <subcellularLocation>
        <location evidence="8">Membrane</location>
        <topology evidence="8">Multi-pass membrane protein</topology>
    </subcellularLocation>
</comment>
<dbReference type="OrthoDB" id="296386at2759"/>
<evidence type="ECO:0000256" key="8">
    <source>
        <dbReference type="RuleBase" id="RU280814"/>
    </source>
</evidence>
<feature type="transmembrane region" description="Helical" evidence="8">
    <location>
        <begin position="672"/>
        <end position="698"/>
    </location>
</feature>
<keyword evidence="4 8" id="KW-0812">Transmembrane</keyword>
<evidence type="ECO:0000256" key="5">
    <source>
        <dbReference type="ARBA" id="ARBA00022989"/>
    </source>
</evidence>
<dbReference type="GO" id="GO:0046983">
    <property type="term" value="F:protein dimerization activity"/>
    <property type="evidence" value="ECO:0007669"/>
    <property type="project" value="InterPro"/>
</dbReference>
<dbReference type="KEGG" id="tca:664496"/>
<dbReference type="InterPro" id="IPR032394">
    <property type="entry name" value="Anoct_dimer"/>
</dbReference>
<evidence type="ECO:0000256" key="1">
    <source>
        <dbReference type="ARBA" id="ARBA00004651"/>
    </source>
</evidence>
<organism evidence="11 12">
    <name type="scientific">Tribolium castaneum</name>
    <name type="common">Red flour beetle</name>
    <dbReference type="NCBI Taxonomy" id="7070"/>
    <lineage>
        <taxon>Eukaryota</taxon>
        <taxon>Metazoa</taxon>
        <taxon>Ecdysozoa</taxon>
        <taxon>Arthropoda</taxon>
        <taxon>Hexapoda</taxon>
        <taxon>Insecta</taxon>
        <taxon>Pterygota</taxon>
        <taxon>Neoptera</taxon>
        <taxon>Endopterygota</taxon>
        <taxon>Coleoptera</taxon>
        <taxon>Polyphaga</taxon>
        <taxon>Cucujiformia</taxon>
        <taxon>Tenebrionidae</taxon>
        <taxon>Tenebrionidae incertae sedis</taxon>
        <taxon>Tribolium</taxon>
    </lineage>
</organism>
<feature type="domain" description="Anoctamin transmembrane" evidence="9">
    <location>
        <begin position="290"/>
        <end position="864"/>
    </location>
</feature>
<evidence type="ECO:0000313" key="12">
    <source>
        <dbReference type="Proteomes" id="UP000007266"/>
    </source>
</evidence>
<feature type="transmembrane region" description="Helical" evidence="8">
    <location>
        <begin position="543"/>
        <end position="564"/>
    </location>
</feature>
<evidence type="ECO:0000259" key="10">
    <source>
        <dbReference type="Pfam" id="PF16178"/>
    </source>
</evidence>
<comment type="similarity">
    <text evidence="2 8">Belongs to the anoctamin family.</text>
</comment>
<feature type="domain" description="Anoctamin dimerisation" evidence="10">
    <location>
        <begin position="81"/>
        <end position="287"/>
    </location>
</feature>
<feature type="transmembrane region" description="Helical" evidence="8">
    <location>
        <begin position="820"/>
        <end position="846"/>
    </location>
</feature>
<dbReference type="InParanoid" id="A0A139WJC5"/>
<keyword evidence="3" id="KW-1003">Cell membrane</keyword>
<gene>
    <name evidence="11" type="primary">AUGUSTUS-3.0.2_07305</name>
    <name evidence="11" type="ORF">TcasGA2_TC007305</name>
</gene>
<dbReference type="PANTHER" id="PTHR12308">
    <property type="entry name" value="ANOCTAMIN"/>
    <property type="match status" value="1"/>
</dbReference>
<dbReference type="AlphaFoldDB" id="A0A139WJC5"/>
<feature type="transmembrane region" description="Helical" evidence="8">
    <location>
        <begin position="376"/>
        <end position="395"/>
    </location>
</feature>
<proteinExistence type="inferred from homology"/>
<dbReference type="PhylomeDB" id="A0A139WJC5"/>
<evidence type="ECO:0000259" key="9">
    <source>
        <dbReference type="Pfam" id="PF04547"/>
    </source>
</evidence>
<evidence type="ECO:0000256" key="7">
    <source>
        <dbReference type="ARBA" id="ARBA00023180"/>
    </source>
</evidence>
<dbReference type="InterPro" id="IPR007632">
    <property type="entry name" value="Anoctamin"/>
</dbReference>